<evidence type="ECO:0000313" key="2">
    <source>
        <dbReference type="EMBL" id="MPL87039.1"/>
    </source>
</evidence>
<proteinExistence type="predicted"/>
<feature type="transmembrane region" description="Helical" evidence="1">
    <location>
        <begin position="281"/>
        <end position="299"/>
    </location>
</feature>
<protein>
    <recommendedName>
        <fullName evidence="3">Selenocysteine protein</fullName>
    </recommendedName>
</protein>
<feature type="transmembrane region" description="Helical" evidence="1">
    <location>
        <begin position="241"/>
        <end position="260"/>
    </location>
</feature>
<accession>A0A644V6Q8</accession>
<dbReference type="NCBIfam" id="NF037962">
    <property type="entry name" value="arsenic_eff"/>
    <property type="match status" value="1"/>
</dbReference>
<keyword evidence="1" id="KW-1133">Transmembrane helix</keyword>
<feature type="transmembrane region" description="Helical" evidence="1">
    <location>
        <begin position="48"/>
        <end position="72"/>
    </location>
</feature>
<organism evidence="2">
    <name type="scientific">bioreactor metagenome</name>
    <dbReference type="NCBI Taxonomy" id="1076179"/>
    <lineage>
        <taxon>unclassified sequences</taxon>
        <taxon>metagenomes</taxon>
        <taxon>ecological metagenomes</taxon>
    </lineage>
</organism>
<dbReference type="AlphaFoldDB" id="A0A644V6Q8"/>
<feature type="transmembrane region" description="Helical" evidence="1">
    <location>
        <begin position="370"/>
        <end position="390"/>
    </location>
</feature>
<dbReference type="Pfam" id="PF11449">
    <property type="entry name" value="ArsP_2"/>
    <property type="match status" value="1"/>
</dbReference>
<feature type="transmembrane region" description="Helical" evidence="1">
    <location>
        <begin position="12"/>
        <end position="28"/>
    </location>
</feature>
<reference evidence="2" key="1">
    <citation type="submission" date="2019-08" db="EMBL/GenBank/DDBJ databases">
        <authorList>
            <person name="Kucharzyk K."/>
            <person name="Murdoch R.W."/>
            <person name="Higgins S."/>
            <person name="Loffler F."/>
        </authorList>
    </citation>
    <scope>NUCLEOTIDE SEQUENCE</scope>
</reference>
<name>A0A644V6Q8_9ZZZZ</name>
<comment type="caution">
    <text evidence="2">The sequence shown here is derived from an EMBL/GenBank/DDBJ whole genome shotgun (WGS) entry which is preliminary data.</text>
</comment>
<dbReference type="InterPro" id="IPR021552">
    <property type="entry name" value="ArsP_2"/>
</dbReference>
<gene>
    <name evidence="2" type="ORF">SDC9_33031</name>
</gene>
<feature type="transmembrane region" description="Helical" evidence="1">
    <location>
        <begin position="305"/>
        <end position="322"/>
    </location>
</feature>
<feature type="transmembrane region" description="Helical" evidence="1">
    <location>
        <begin position="168"/>
        <end position="186"/>
    </location>
</feature>
<evidence type="ECO:0008006" key="3">
    <source>
        <dbReference type="Google" id="ProtNLM"/>
    </source>
</evidence>
<evidence type="ECO:0000256" key="1">
    <source>
        <dbReference type="SAM" id="Phobius"/>
    </source>
</evidence>
<keyword evidence="1" id="KW-0812">Transmembrane</keyword>
<feature type="transmembrane region" description="Helical" evidence="1">
    <location>
        <begin position="92"/>
        <end position="121"/>
    </location>
</feature>
<keyword evidence="1" id="KW-0472">Membrane</keyword>
<dbReference type="EMBL" id="VSSQ01000232">
    <property type="protein sequence ID" value="MPL87039.1"/>
    <property type="molecule type" value="Genomic_DNA"/>
</dbReference>
<sequence length="391" mass="43275">MNIIFEALKNSILITGLVMVMMLLIEYINIRSHGESFNKLKKSPVKQVFLAALLGLVPGCIGGFAVVSLFTHNLLSFGSLVAMMIASSGDEAFVMMAMIPKTAIILFIILFVIGVAAGILVDKVYKGDKRPFAPEEFKLHDECCHEKHDHTSHHPVKETKRSMTRERIIIMAGIAIFIVAVFAGILEHDHASHAAEPVTVTTSDVHIHDHDGDHNHLHDHDHAIADAEHSHQSFDIFSERWMNLLFAGVSIFLLFLTARAGDHFIREHLWGHVVKKHFKSIFLWTFGALLIIHFGMQFLDIEHWLRDNIILMILLAVLIGIIPESGPHMVFITLFAGGLIPFSVLLASSIAQDGHTALPLLAESKKGFVLAKAINITIGFVIGLAVHLAGF</sequence>
<feature type="transmembrane region" description="Helical" evidence="1">
    <location>
        <begin position="329"/>
        <end position="350"/>
    </location>
</feature>